<organism evidence="3 4">
    <name type="scientific">Candidatus Coprosoma intestinipullorum</name>
    <dbReference type="NCBI Taxonomy" id="2840752"/>
    <lineage>
        <taxon>Bacteria</taxon>
        <taxon>Bacillati</taxon>
        <taxon>Bacillota</taxon>
        <taxon>Bacillota incertae sedis</taxon>
        <taxon>Candidatus Coprosoma</taxon>
    </lineage>
</organism>
<accession>A0A9D0ZSB7</accession>
<feature type="coiled-coil region" evidence="1">
    <location>
        <begin position="55"/>
        <end position="89"/>
    </location>
</feature>
<keyword evidence="1" id="KW-0175">Coiled coil</keyword>
<evidence type="ECO:0000313" key="4">
    <source>
        <dbReference type="Proteomes" id="UP000886786"/>
    </source>
</evidence>
<proteinExistence type="predicted"/>
<reference evidence="3" key="1">
    <citation type="submission" date="2020-10" db="EMBL/GenBank/DDBJ databases">
        <authorList>
            <person name="Gilroy R."/>
        </authorList>
    </citation>
    <scope>NUCLEOTIDE SEQUENCE</scope>
    <source>
        <strain evidence="3">CHK147-3167</strain>
    </source>
</reference>
<evidence type="ECO:0000259" key="2">
    <source>
        <dbReference type="Pfam" id="PF05050"/>
    </source>
</evidence>
<protein>
    <submittedName>
        <fullName evidence="3">FkbM family methyltransferase</fullName>
    </submittedName>
</protein>
<dbReference type="InterPro" id="IPR006342">
    <property type="entry name" value="FkbM_mtfrase"/>
</dbReference>
<dbReference type="NCBIfam" id="TIGR01444">
    <property type="entry name" value="fkbM_fam"/>
    <property type="match status" value="1"/>
</dbReference>
<comment type="caution">
    <text evidence="3">The sequence shown here is derived from an EMBL/GenBank/DDBJ whole genome shotgun (WGS) entry which is preliminary data.</text>
</comment>
<dbReference type="GO" id="GO:0008168">
    <property type="term" value="F:methyltransferase activity"/>
    <property type="evidence" value="ECO:0007669"/>
    <property type="project" value="UniProtKB-KW"/>
</dbReference>
<keyword evidence="3" id="KW-0808">Transferase</keyword>
<keyword evidence="3" id="KW-0489">Methyltransferase</keyword>
<gene>
    <name evidence="3" type="ORF">IAB27_07180</name>
</gene>
<dbReference type="Proteomes" id="UP000886786">
    <property type="component" value="Unassembled WGS sequence"/>
</dbReference>
<dbReference type="PANTHER" id="PTHR34203">
    <property type="entry name" value="METHYLTRANSFERASE, FKBM FAMILY PROTEIN"/>
    <property type="match status" value="1"/>
</dbReference>
<evidence type="ECO:0000313" key="3">
    <source>
        <dbReference type="EMBL" id="HIQ91385.1"/>
    </source>
</evidence>
<dbReference type="GO" id="GO:0032259">
    <property type="term" value="P:methylation"/>
    <property type="evidence" value="ECO:0007669"/>
    <property type="project" value="UniProtKB-KW"/>
</dbReference>
<dbReference type="Gene3D" id="3.40.50.150">
    <property type="entry name" value="Vaccinia Virus protein VP39"/>
    <property type="match status" value="1"/>
</dbReference>
<dbReference type="InterPro" id="IPR029063">
    <property type="entry name" value="SAM-dependent_MTases_sf"/>
</dbReference>
<sequence length="307" mass="35977">MNYIDKNFYDLIEHFKTSSTQEIFNHIKNLYVNLNPETKKGIEKFLNDFNYWGLLKEEEDNFEEIEKKAKALKENYKEYQKLYESLEDYRSKLVLLATINNWYNYDFKTLSKVIENTYDDYFDLDLIKPNKEEVLVDLGAYIGDTAISFTQNYGDNYKKIYCFEISPETIEYLKANTSSIPNLEIIEKGVSDKKGEEYLKINESGISANTLSKEGETKVQITTLDDEIKEKITIIKSDIEGMEQKALKGAQNHIKASHPKLLISIYHSNEDIWQIPKMIKEMDNTYKFYLRYHGGPIYPTEITLIAI</sequence>
<evidence type="ECO:0000256" key="1">
    <source>
        <dbReference type="SAM" id="Coils"/>
    </source>
</evidence>
<name>A0A9D0ZSB7_9FIRM</name>
<dbReference type="AlphaFoldDB" id="A0A9D0ZSB7"/>
<dbReference type="PANTHER" id="PTHR34203:SF15">
    <property type="entry name" value="SLL1173 PROTEIN"/>
    <property type="match status" value="1"/>
</dbReference>
<dbReference type="Pfam" id="PF05050">
    <property type="entry name" value="Methyltransf_21"/>
    <property type="match status" value="1"/>
</dbReference>
<dbReference type="InterPro" id="IPR052514">
    <property type="entry name" value="SAM-dependent_MTase"/>
</dbReference>
<reference evidence="3" key="2">
    <citation type="journal article" date="2021" name="PeerJ">
        <title>Extensive microbial diversity within the chicken gut microbiome revealed by metagenomics and culture.</title>
        <authorList>
            <person name="Gilroy R."/>
            <person name="Ravi A."/>
            <person name="Getino M."/>
            <person name="Pursley I."/>
            <person name="Horton D.L."/>
            <person name="Alikhan N.F."/>
            <person name="Baker D."/>
            <person name="Gharbi K."/>
            <person name="Hall N."/>
            <person name="Watson M."/>
            <person name="Adriaenssens E.M."/>
            <person name="Foster-Nyarko E."/>
            <person name="Jarju S."/>
            <person name="Secka A."/>
            <person name="Antonio M."/>
            <person name="Oren A."/>
            <person name="Chaudhuri R.R."/>
            <person name="La Ragione R."/>
            <person name="Hildebrand F."/>
            <person name="Pallen M.J."/>
        </authorList>
    </citation>
    <scope>NUCLEOTIDE SEQUENCE</scope>
    <source>
        <strain evidence="3">CHK147-3167</strain>
    </source>
</reference>
<dbReference type="SUPFAM" id="SSF53335">
    <property type="entry name" value="S-adenosyl-L-methionine-dependent methyltransferases"/>
    <property type="match status" value="1"/>
</dbReference>
<feature type="domain" description="Methyltransferase FkbM" evidence="2">
    <location>
        <begin position="137"/>
        <end position="282"/>
    </location>
</feature>
<dbReference type="EMBL" id="DVFV01000123">
    <property type="protein sequence ID" value="HIQ91385.1"/>
    <property type="molecule type" value="Genomic_DNA"/>
</dbReference>